<evidence type="ECO:0000256" key="7">
    <source>
        <dbReference type="ARBA" id="ARBA00023128"/>
    </source>
</evidence>
<evidence type="ECO:0000256" key="1">
    <source>
        <dbReference type="ARBA" id="ARBA00004137"/>
    </source>
</evidence>
<dbReference type="OrthoDB" id="193467at2759"/>
<evidence type="ECO:0000256" key="11">
    <source>
        <dbReference type="ARBA" id="ARBA00047906"/>
    </source>
</evidence>
<dbReference type="PRINTS" id="PR00979">
    <property type="entry name" value="TAFAZZIN"/>
</dbReference>
<keyword evidence="8" id="KW-0472">Membrane</keyword>
<feature type="region of interest" description="Disordered" evidence="12">
    <location>
        <begin position="526"/>
        <end position="609"/>
    </location>
</feature>
<dbReference type="GO" id="GO:0005741">
    <property type="term" value="C:mitochondrial outer membrane"/>
    <property type="evidence" value="ECO:0007669"/>
    <property type="project" value="UniProtKB-SubCell"/>
</dbReference>
<evidence type="ECO:0000256" key="2">
    <source>
        <dbReference type="ARBA" id="ARBA00010524"/>
    </source>
</evidence>
<feature type="domain" description="Phospholipid/glycerol acyltransferase" evidence="13">
    <location>
        <begin position="276"/>
        <end position="403"/>
    </location>
</feature>
<dbReference type="GO" id="GO:0008374">
    <property type="term" value="F:O-acyltransferase activity"/>
    <property type="evidence" value="ECO:0007669"/>
    <property type="project" value="TreeGrafter"/>
</dbReference>
<dbReference type="AlphaFoldDB" id="A0A388JTZ5"/>
<dbReference type="InterPro" id="IPR000872">
    <property type="entry name" value="Tafazzin"/>
</dbReference>
<organism evidence="14 15">
    <name type="scientific">Chara braunii</name>
    <name type="common">Braun's stonewort</name>
    <dbReference type="NCBI Taxonomy" id="69332"/>
    <lineage>
        <taxon>Eukaryota</taxon>
        <taxon>Viridiplantae</taxon>
        <taxon>Streptophyta</taxon>
        <taxon>Charophyceae</taxon>
        <taxon>Charales</taxon>
        <taxon>Characeae</taxon>
        <taxon>Chara</taxon>
    </lineage>
</organism>
<keyword evidence="7" id="KW-0496">Mitochondrion</keyword>
<feature type="region of interest" description="Disordered" evidence="12">
    <location>
        <begin position="622"/>
        <end position="672"/>
    </location>
</feature>
<evidence type="ECO:0000256" key="4">
    <source>
        <dbReference type="ARBA" id="ARBA00022787"/>
    </source>
</evidence>
<dbReference type="PANTHER" id="PTHR12497">
    <property type="entry name" value="TAZ PROTEIN TAFAZZIN"/>
    <property type="match status" value="1"/>
</dbReference>
<feature type="region of interest" description="Disordered" evidence="12">
    <location>
        <begin position="115"/>
        <end position="147"/>
    </location>
</feature>
<dbReference type="CDD" id="cd07989">
    <property type="entry name" value="LPLAT_AGPAT-like"/>
    <property type="match status" value="1"/>
</dbReference>
<keyword evidence="4" id="KW-1000">Mitochondrion outer membrane</keyword>
<feature type="compositionally biased region" description="Polar residues" evidence="12">
    <location>
        <begin position="560"/>
        <end position="582"/>
    </location>
</feature>
<proteinExistence type="inferred from homology"/>
<accession>A0A388JTZ5</accession>
<evidence type="ECO:0000256" key="5">
    <source>
        <dbReference type="ARBA" id="ARBA00022792"/>
    </source>
</evidence>
<feature type="compositionally biased region" description="Low complexity" evidence="12">
    <location>
        <begin position="124"/>
        <end position="134"/>
    </location>
</feature>
<evidence type="ECO:0000313" key="14">
    <source>
        <dbReference type="EMBL" id="GBG61250.1"/>
    </source>
</evidence>
<evidence type="ECO:0000256" key="9">
    <source>
        <dbReference type="ARBA" id="ARBA00023315"/>
    </source>
</evidence>
<gene>
    <name evidence="14" type="ORF">CBR_g19782</name>
</gene>
<dbReference type="GO" id="GO:0005743">
    <property type="term" value="C:mitochondrial inner membrane"/>
    <property type="evidence" value="ECO:0007669"/>
    <property type="project" value="UniProtKB-SubCell"/>
</dbReference>
<dbReference type="GO" id="GO:0006644">
    <property type="term" value="P:phospholipid metabolic process"/>
    <property type="evidence" value="ECO:0007669"/>
    <property type="project" value="InterPro"/>
</dbReference>
<evidence type="ECO:0000256" key="12">
    <source>
        <dbReference type="SAM" id="MobiDB-lite"/>
    </source>
</evidence>
<dbReference type="InterPro" id="IPR002123">
    <property type="entry name" value="Plipid/glycerol_acylTrfase"/>
</dbReference>
<evidence type="ECO:0000313" key="15">
    <source>
        <dbReference type="Proteomes" id="UP000265515"/>
    </source>
</evidence>
<dbReference type="EMBL" id="BFEA01000018">
    <property type="protein sequence ID" value="GBG61250.1"/>
    <property type="molecule type" value="Genomic_DNA"/>
</dbReference>
<comment type="catalytic activity">
    <reaction evidence="11">
        <text>1'-[1,2-diacyl-sn-glycero-3-phospho],3'-[1-acyl-sn-glycero-3-phospho]-glycerol + a 1,2-diacyl-sn-glycero-3-phosphocholine = a cardiolipin + a 1-acyl-sn-glycero-3-phosphocholine</text>
        <dbReference type="Rhea" id="RHEA:33731"/>
        <dbReference type="ChEBI" id="CHEBI:57643"/>
        <dbReference type="ChEBI" id="CHEBI:58168"/>
        <dbReference type="ChEBI" id="CHEBI:62237"/>
        <dbReference type="ChEBI" id="CHEBI:64743"/>
    </reaction>
    <physiologicalReaction direction="left-to-right" evidence="11">
        <dbReference type="Rhea" id="RHEA:33732"/>
    </physiologicalReaction>
    <physiologicalReaction direction="right-to-left" evidence="11">
        <dbReference type="Rhea" id="RHEA:33733"/>
    </physiologicalReaction>
</comment>
<reference evidence="14 15" key="1">
    <citation type="journal article" date="2018" name="Cell">
        <title>The Chara Genome: Secondary Complexity and Implications for Plant Terrestrialization.</title>
        <authorList>
            <person name="Nishiyama T."/>
            <person name="Sakayama H."/>
            <person name="Vries J.D."/>
            <person name="Buschmann H."/>
            <person name="Saint-Marcoux D."/>
            <person name="Ullrich K.K."/>
            <person name="Haas F.B."/>
            <person name="Vanderstraeten L."/>
            <person name="Becker D."/>
            <person name="Lang D."/>
            <person name="Vosolsobe S."/>
            <person name="Rombauts S."/>
            <person name="Wilhelmsson P.K.I."/>
            <person name="Janitza P."/>
            <person name="Kern R."/>
            <person name="Heyl A."/>
            <person name="Rumpler F."/>
            <person name="Villalobos L.I.A.C."/>
            <person name="Clay J.M."/>
            <person name="Skokan R."/>
            <person name="Toyoda A."/>
            <person name="Suzuki Y."/>
            <person name="Kagoshima H."/>
            <person name="Schijlen E."/>
            <person name="Tajeshwar N."/>
            <person name="Catarino B."/>
            <person name="Hetherington A.J."/>
            <person name="Saltykova A."/>
            <person name="Bonnot C."/>
            <person name="Breuninger H."/>
            <person name="Symeonidi A."/>
            <person name="Radhakrishnan G.V."/>
            <person name="Van Nieuwerburgh F."/>
            <person name="Deforce D."/>
            <person name="Chang C."/>
            <person name="Karol K.G."/>
            <person name="Hedrich R."/>
            <person name="Ulvskov P."/>
            <person name="Glockner G."/>
            <person name="Delwiche C.F."/>
            <person name="Petrasek J."/>
            <person name="Van de Peer Y."/>
            <person name="Friml J."/>
            <person name="Beilby M."/>
            <person name="Dolan L."/>
            <person name="Kohara Y."/>
            <person name="Sugano S."/>
            <person name="Fujiyama A."/>
            <person name="Delaux P.-M."/>
            <person name="Quint M."/>
            <person name="TheiBen G."/>
            <person name="Hagemann M."/>
            <person name="Harholt J."/>
            <person name="Dunand C."/>
            <person name="Zachgo S."/>
            <person name="Langdale J."/>
            <person name="Maumus F."/>
            <person name="Straeten D.V.D."/>
            <person name="Gould S.B."/>
            <person name="Rensing S.A."/>
        </authorList>
    </citation>
    <scope>NUCLEOTIDE SEQUENCE [LARGE SCALE GENOMIC DNA]</scope>
    <source>
        <strain evidence="14 15">S276</strain>
    </source>
</reference>
<dbReference type="STRING" id="69332.A0A388JTZ5"/>
<dbReference type="PANTHER" id="PTHR12497:SF0">
    <property type="entry name" value="TAFAZZIN"/>
    <property type="match status" value="1"/>
</dbReference>
<name>A0A388JTZ5_CHABU</name>
<dbReference type="SMART" id="SM00563">
    <property type="entry name" value="PlsC"/>
    <property type="match status" value="1"/>
</dbReference>
<comment type="subcellular location">
    <subcellularLocation>
        <location evidence="1">Mitochondrion inner membrane</location>
        <topology evidence="1">Peripheral membrane protein</topology>
        <orientation evidence="1">Intermembrane side</orientation>
    </subcellularLocation>
    <subcellularLocation>
        <location evidence="10">Mitochondrion outer membrane</location>
        <topology evidence="10">Peripheral membrane protein</topology>
        <orientation evidence="10">Intermembrane side</orientation>
    </subcellularLocation>
</comment>
<evidence type="ECO:0000256" key="3">
    <source>
        <dbReference type="ARBA" id="ARBA00022679"/>
    </source>
</evidence>
<evidence type="ECO:0000256" key="6">
    <source>
        <dbReference type="ARBA" id="ARBA00023098"/>
    </source>
</evidence>
<sequence length="827" mass="89545">MEEQQRFGIGIWSLKERFKERLRQRLRFSPRHQFHLLIQHQEQQAQSRQSAPTRRASAKAAVATSLAAARVFKGNAVLARFAAAVVRGHWYSGPKKSGGEHWRARAAIQMAKPPAFKGFGSGSGSRSRLGSAGSTTTEAGAKGATVSSRANVAVGAREASAVPRVSHVETGGGVPPSSTTAAAGTTSAASLLKDTESDLMAQRAGREERKLADVALVENMLTSEQPSLWMKAAQGFAVPVFGALSRIFMHGLNRTEVFDAHKLADAIWKRPQGQPLITVCNHVASMDDPLVLAALVPPDLLVHAWAMRWTLCATDRCFTNPVFSAFFQSAKVLPIVRGAGLEQKGVDVAIGKLNKGDWVHIFPEGSRSRDGGRTLGSMKRGIGRLVLDAKETPMVVPFIHKGMEAIIPVGQSLPKVGKKIAVLVGDPIPIDDLMQGYRSGLCSQAEVYRAVAARVGRRMNELKGELDARLEHAAVLEEQAVDKNELGGWTGVRESWELLDWQAQGMGVFDTEALLASSSENSCCVSLPRQLDNGSELSPQGMQSPSSTDEASSRHRGGSKQPSALTMPPSATTSARLPSTTIHSEESDELLAAPSGKAHRLRENRNGIGSCMQTVDHLSKTRASELNKGLDPAEEESALRREANSWPSALEMSNGHSLGSSGDDRSVLSGQNATDFDDGDTWFSELYEVDSYRWGRWSSSSRNESGWDMMGFAATGLSGRRKGVLPQGLTRGLSKRCDEAADVVRQEYLGPLSEARKKVWTRPNWTPLLEKAGGIYRDLREQKVCKRRSWRLIDFLRSDPAVESLGLGSGSRASSFCSASGRKMSSA</sequence>
<comment type="similarity">
    <text evidence="2">Belongs to the taffazin family.</text>
</comment>
<evidence type="ECO:0000256" key="8">
    <source>
        <dbReference type="ARBA" id="ARBA00023136"/>
    </source>
</evidence>
<keyword evidence="3" id="KW-0808">Transferase</keyword>
<keyword evidence="5" id="KW-0999">Mitochondrion inner membrane</keyword>
<evidence type="ECO:0000259" key="13">
    <source>
        <dbReference type="SMART" id="SM00563"/>
    </source>
</evidence>
<dbReference type="Pfam" id="PF01553">
    <property type="entry name" value="Acyltransferase"/>
    <property type="match status" value="1"/>
</dbReference>
<dbReference type="Proteomes" id="UP000265515">
    <property type="component" value="Unassembled WGS sequence"/>
</dbReference>
<keyword evidence="9" id="KW-0012">Acyltransferase</keyword>
<feature type="region of interest" description="Disordered" evidence="12">
    <location>
        <begin position="167"/>
        <end position="189"/>
    </location>
</feature>
<evidence type="ECO:0000256" key="10">
    <source>
        <dbReference type="ARBA" id="ARBA00024323"/>
    </source>
</evidence>
<feature type="compositionally biased region" description="Low complexity" evidence="12">
    <location>
        <begin position="177"/>
        <end position="189"/>
    </location>
</feature>
<feature type="compositionally biased region" description="Polar residues" evidence="12">
    <location>
        <begin position="532"/>
        <end position="550"/>
    </location>
</feature>
<comment type="caution">
    <text evidence="14">The sequence shown here is derived from an EMBL/GenBank/DDBJ whole genome shotgun (WGS) entry which is preliminary data.</text>
</comment>
<dbReference type="SUPFAM" id="SSF69593">
    <property type="entry name" value="Glycerol-3-phosphate (1)-acyltransferase"/>
    <property type="match status" value="1"/>
</dbReference>
<keyword evidence="15" id="KW-1185">Reference proteome</keyword>
<protein>
    <recommendedName>
        <fullName evidence="13">Phospholipid/glycerol acyltransferase domain-containing protein</fullName>
    </recommendedName>
</protein>
<feature type="region of interest" description="Disordered" evidence="12">
    <location>
        <begin position="806"/>
        <end position="827"/>
    </location>
</feature>
<keyword evidence="6" id="KW-0443">Lipid metabolism</keyword>
<dbReference type="Gramene" id="GBG61250">
    <property type="protein sequence ID" value="GBG61250"/>
    <property type="gene ID" value="CBR_g19782"/>
</dbReference>